<keyword evidence="2" id="KW-1185">Reference proteome</keyword>
<gene>
    <name evidence="1" type="ORF">EDD31_1639</name>
</gene>
<dbReference type="Pfam" id="PF19136">
    <property type="entry name" value="DUF5819"/>
    <property type="match status" value="1"/>
</dbReference>
<organism evidence="1 2">
    <name type="scientific">Bogoriella caseilytica</name>
    <dbReference type="NCBI Taxonomy" id="56055"/>
    <lineage>
        <taxon>Bacteria</taxon>
        <taxon>Bacillati</taxon>
        <taxon>Actinomycetota</taxon>
        <taxon>Actinomycetes</taxon>
        <taxon>Micrococcales</taxon>
        <taxon>Bogoriellaceae</taxon>
        <taxon>Bogoriella</taxon>
    </lineage>
</organism>
<dbReference type="AlphaFoldDB" id="A0A3N2BE07"/>
<protein>
    <submittedName>
        <fullName evidence="1">Uncharacterized protein</fullName>
    </submittedName>
</protein>
<evidence type="ECO:0000313" key="1">
    <source>
        <dbReference type="EMBL" id="ROR73264.1"/>
    </source>
</evidence>
<dbReference type="InterPro" id="IPR043857">
    <property type="entry name" value="DUF5819"/>
</dbReference>
<dbReference type="OrthoDB" id="9342777at2"/>
<sequence length="251" mass="28230">MRRVPGWARLLVWPLVAAVLAHTFIIATWVGPATPIRQGIGAESLRSYVVPVFEQNWRLFAPDIRRREHSLEIRVNLIDEHGDAELTEWVDLVGLENQMIRHNPFPPRMYLAARRVANRINAASGAMSAEQLEQAQANYISNPVSGLGPALLNAGGDAPAGQHTVEAYLTFDEAATILASSFAANVWDGEVAHVQYRIATRAIPPFDDRHGQRIEDVEPTYRTFGWRPAHEVDEDLENLFAPYVRYEREQS</sequence>
<dbReference type="EMBL" id="RKHK01000001">
    <property type="protein sequence ID" value="ROR73264.1"/>
    <property type="molecule type" value="Genomic_DNA"/>
</dbReference>
<name>A0A3N2BE07_9MICO</name>
<evidence type="ECO:0000313" key="2">
    <source>
        <dbReference type="Proteomes" id="UP000280668"/>
    </source>
</evidence>
<reference evidence="1 2" key="1">
    <citation type="submission" date="2018-11" db="EMBL/GenBank/DDBJ databases">
        <title>Sequencing the genomes of 1000 actinobacteria strains.</title>
        <authorList>
            <person name="Klenk H.-P."/>
        </authorList>
    </citation>
    <scope>NUCLEOTIDE SEQUENCE [LARGE SCALE GENOMIC DNA]</scope>
    <source>
        <strain evidence="1 2">DSM 11294</strain>
    </source>
</reference>
<comment type="caution">
    <text evidence="1">The sequence shown here is derived from an EMBL/GenBank/DDBJ whole genome shotgun (WGS) entry which is preliminary data.</text>
</comment>
<proteinExistence type="predicted"/>
<dbReference type="Proteomes" id="UP000280668">
    <property type="component" value="Unassembled WGS sequence"/>
</dbReference>
<accession>A0A3N2BE07</accession>
<dbReference type="RefSeq" id="WP_123303705.1">
    <property type="nucleotide sequence ID" value="NZ_RKHK01000001.1"/>
</dbReference>